<organism evidence="5 6">
    <name type="scientific">Siphonobacter aquaeclarae</name>
    <dbReference type="NCBI Taxonomy" id="563176"/>
    <lineage>
        <taxon>Bacteria</taxon>
        <taxon>Pseudomonadati</taxon>
        <taxon>Bacteroidota</taxon>
        <taxon>Cytophagia</taxon>
        <taxon>Cytophagales</taxon>
        <taxon>Cytophagaceae</taxon>
        <taxon>Siphonobacter</taxon>
    </lineage>
</organism>
<keyword evidence="6" id="KW-1185">Reference proteome</keyword>
<dbReference type="Gene3D" id="2.40.160.50">
    <property type="entry name" value="membrane protein fhac: a member of the omp85/tpsb transporter family"/>
    <property type="match status" value="1"/>
</dbReference>
<protein>
    <submittedName>
        <fullName evidence="5">Surface antigen variable number repeat-containing protein</fullName>
    </submittedName>
</protein>
<evidence type="ECO:0000313" key="6">
    <source>
        <dbReference type="Proteomes" id="UP000198901"/>
    </source>
</evidence>
<dbReference type="EMBL" id="FNGS01000004">
    <property type="protein sequence ID" value="SDM01069.1"/>
    <property type="molecule type" value="Genomic_DNA"/>
</dbReference>
<dbReference type="AlphaFoldDB" id="A0A1G9PQU7"/>
<dbReference type="InterPro" id="IPR000184">
    <property type="entry name" value="Bac_surfAg_D15"/>
</dbReference>
<evidence type="ECO:0000256" key="1">
    <source>
        <dbReference type="ARBA" id="ARBA00004370"/>
    </source>
</evidence>
<dbReference type="Pfam" id="PF07244">
    <property type="entry name" value="POTRA"/>
    <property type="match status" value="1"/>
</dbReference>
<dbReference type="Pfam" id="PF01103">
    <property type="entry name" value="Omp85"/>
    <property type="match status" value="1"/>
</dbReference>
<dbReference type="GO" id="GO:0019867">
    <property type="term" value="C:outer membrane"/>
    <property type="evidence" value="ECO:0007669"/>
    <property type="project" value="InterPro"/>
</dbReference>
<reference evidence="5 6" key="1">
    <citation type="submission" date="2016-10" db="EMBL/GenBank/DDBJ databases">
        <authorList>
            <person name="de Groot N.N."/>
        </authorList>
    </citation>
    <scope>NUCLEOTIDE SEQUENCE [LARGE SCALE GENOMIC DNA]</scope>
    <source>
        <strain evidence="5 6">DSM 21668</strain>
    </source>
</reference>
<sequence>MLLSVFSALLHFQSVSPALPDSGYVIVKEIRLTGNRKTKDFIIRRELDFTEGDTLWQSSLSERIEKNRRKVFNTNLFVTADAKVDQTNPKEAIVEFDLREQWYILGFPIFQLADRNFNEWWYERNRDLSRTIYGVNLRHYNVRGRAEQLRVNLEFGFARYLEFAYRIPYIDRKRKLGVTVGASYNTTKNLAYRTDADKLVYLKGEDLLRERFYANVIFRRRNKYYDFQNLELRYATHTIADTVARINPNYFLNGRTRQKYFLASYGYTYDFRDKAQYPLRGFTFSAVLNRYGLLPGDDIDLTDLTVGFNRYKPLGGRWYFGMAAEAKTSYPQRQPYLQTRGLGYLNDLVRGYELFTIDGQHYAYIRNTLRYQLYDKKIFLKPLRKIRQFNTLPIEIYPNVFVDGGQSWNQYNKLNNSRFANHFLFGYGVGLDVVTWYNAVLRFHYAFTRDGVGGFRFNVAREF</sequence>
<dbReference type="Proteomes" id="UP000198901">
    <property type="component" value="Unassembled WGS sequence"/>
</dbReference>
<name>A0A1G9PQU7_9BACT</name>
<keyword evidence="2" id="KW-0472">Membrane</keyword>
<dbReference type="InterPro" id="IPR010827">
    <property type="entry name" value="BamA/TamA_POTRA"/>
</dbReference>
<feature type="domain" description="POTRA" evidence="4">
    <location>
        <begin position="26"/>
        <end position="100"/>
    </location>
</feature>
<evidence type="ECO:0000313" key="5">
    <source>
        <dbReference type="EMBL" id="SDM01069.1"/>
    </source>
</evidence>
<feature type="domain" description="Bacterial surface antigen (D15)" evidence="3">
    <location>
        <begin position="141"/>
        <end position="463"/>
    </location>
</feature>
<accession>A0A1G9PQU7</accession>
<dbReference type="RefSeq" id="WP_093201886.1">
    <property type="nucleotide sequence ID" value="NZ_FNGS01000004.1"/>
</dbReference>
<evidence type="ECO:0000259" key="3">
    <source>
        <dbReference type="Pfam" id="PF01103"/>
    </source>
</evidence>
<dbReference type="OrthoDB" id="9768717at2"/>
<evidence type="ECO:0000259" key="4">
    <source>
        <dbReference type="Pfam" id="PF07244"/>
    </source>
</evidence>
<comment type="subcellular location">
    <subcellularLocation>
        <location evidence="1">Membrane</location>
    </subcellularLocation>
</comment>
<dbReference type="Gene3D" id="3.10.20.310">
    <property type="entry name" value="membrane protein fhac"/>
    <property type="match status" value="1"/>
</dbReference>
<proteinExistence type="predicted"/>
<evidence type="ECO:0000256" key="2">
    <source>
        <dbReference type="ARBA" id="ARBA00023136"/>
    </source>
</evidence>
<gene>
    <name evidence="5" type="ORF">SAMN04488090_2275</name>
</gene>
<dbReference type="STRING" id="563176.SAMN04488090_2275"/>